<dbReference type="RefSeq" id="WP_377578862.1">
    <property type="nucleotide sequence ID" value="NZ_JBHTMP010000102.1"/>
</dbReference>
<dbReference type="EMBL" id="JBHTMP010000102">
    <property type="protein sequence ID" value="MFD1325903.1"/>
    <property type="molecule type" value="Genomic_DNA"/>
</dbReference>
<keyword evidence="3" id="KW-1185">Reference proteome</keyword>
<comment type="caution">
    <text evidence="2">The sequence shown here is derived from an EMBL/GenBank/DDBJ whole genome shotgun (WGS) entry which is preliminary data.</text>
</comment>
<dbReference type="Pfam" id="PF21866">
    <property type="entry name" value="DUF6915"/>
    <property type="match status" value="1"/>
</dbReference>
<evidence type="ECO:0000259" key="1">
    <source>
        <dbReference type="Pfam" id="PF21866"/>
    </source>
</evidence>
<organism evidence="2 3">
    <name type="scientific">Micromonospora sonneratiae</name>
    <dbReference type="NCBI Taxonomy" id="1184706"/>
    <lineage>
        <taxon>Bacteria</taxon>
        <taxon>Bacillati</taxon>
        <taxon>Actinomycetota</taxon>
        <taxon>Actinomycetes</taxon>
        <taxon>Micromonosporales</taxon>
        <taxon>Micromonosporaceae</taxon>
        <taxon>Micromonospora</taxon>
    </lineage>
</organism>
<name>A0ABW3YPU1_9ACTN</name>
<sequence>MNSWYHAQSAARKWGGDPGDYLAIEEFIDSSKQIIGDVRHRAMYHHTAGVYLCQRIFGDTLRIGRKQVPVRLIAERHILEDLGWLPSPADYIEGMPIKAWMSGAQRQQLPLSTLLGGDQ</sequence>
<dbReference type="Proteomes" id="UP001597260">
    <property type="component" value="Unassembled WGS sequence"/>
</dbReference>
<feature type="domain" description="DUF6915" evidence="1">
    <location>
        <begin position="1"/>
        <end position="101"/>
    </location>
</feature>
<proteinExistence type="predicted"/>
<reference evidence="3" key="1">
    <citation type="journal article" date="2019" name="Int. J. Syst. Evol. Microbiol.">
        <title>The Global Catalogue of Microorganisms (GCM) 10K type strain sequencing project: providing services to taxonomists for standard genome sequencing and annotation.</title>
        <authorList>
            <consortium name="The Broad Institute Genomics Platform"/>
            <consortium name="The Broad Institute Genome Sequencing Center for Infectious Disease"/>
            <person name="Wu L."/>
            <person name="Ma J."/>
        </authorList>
    </citation>
    <scope>NUCLEOTIDE SEQUENCE [LARGE SCALE GENOMIC DNA]</scope>
    <source>
        <strain evidence="3">JCM 31037</strain>
    </source>
</reference>
<gene>
    <name evidence="2" type="ORF">ACFQ4H_32980</name>
</gene>
<protein>
    <submittedName>
        <fullName evidence="2">DUF6915 family protein</fullName>
    </submittedName>
</protein>
<dbReference type="InterPro" id="IPR054061">
    <property type="entry name" value="DUF6915"/>
</dbReference>
<accession>A0ABW3YPU1</accession>
<evidence type="ECO:0000313" key="3">
    <source>
        <dbReference type="Proteomes" id="UP001597260"/>
    </source>
</evidence>
<evidence type="ECO:0000313" key="2">
    <source>
        <dbReference type="EMBL" id="MFD1325903.1"/>
    </source>
</evidence>